<feature type="site" description="Transition state stabilizer" evidence="9">
    <location>
        <position position="107"/>
    </location>
</feature>
<feature type="chain" id="PRO_5037813152" description="D-alanyl-D-alanine dipeptidase" evidence="11">
    <location>
        <begin position="32"/>
        <end position="270"/>
    </location>
</feature>
<dbReference type="RefSeq" id="WP_246540968.1">
    <property type="nucleotide sequence ID" value="NZ_CP046600.1"/>
</dbReference>
<evidence type="ECO:0000313" key="13">
    <source>
        <dbReference type="Proteomes" id="UP000682202"/>
    </source>
</evidence>
<evidence type="ECO:0000256" key="10">
    <source>
        <dbReference type="PIRNR" id="PIRNR026671"/>
    </source>
</evidence>
<evidence type="ECO:0000256" key="7">
    <source>
        <dbReference type="ARBA" id="ARBA00023049"/>
    </source>
</evidence>
<keyword evidence="3 9" id="KW-0479">Metal-binding</keyword>
<keyword evidence="8 10" id="KW-0961">Cell wall biogenesis/degradation</keyword>
<evidence type="ECO:0000313" key="12">
    <source>
        <dbReference type="EMBL" id="QUR65994.1"/>
    </source>
</evidence>
<dbReference type="GO" id="GO:0006508">
    <property type="term" value="P:proteolysis"/>
    <property type="evidence" value="ECO:0007669"/>
    <property type="project" value="UniProtKB-KW"/>
</dbReference>
<dbReference type="PANTHER" id="PTHR43126">
    <property type="entry name" value="D-ALANYL-D-ALANINE DIPEPTIDASE"/>
    <property type="match status" value="1"/>
</dbReference>
<keyword evidence="7 9" id="KW-0482">Metalloprotease</keyword>
<organism evidence="12 13">
    <name type="scientific">Mycobacterium spongiae</name>
    <dbReference type="NCBI Taxonomy" id="886343"/>
    <lineage>
        <taxon>Bacteria</taxon>
        <taxon>Bacillati</taxon>
        <taxon>Actinomycetota</taxon>
        <taxon>Actinomycetes</taxon>
        <taxon>Mycobacteriales</taxon>
        <taxon>Mycobacteriaceae</taxon>
        <taxon>Mycobacterium</taxon>
    </lineage>
</organism>
<evidence type="ECO:0000256" key="9">
    <source>
        <dbReference type="HAMAP-Rule" id="MF_01924"/>
    </source>
</evidence>
<dbReference type="EC" id="3.4.13.22" evidence="9 10"/>
<dbReference type="HAMAP" id="MF_01924">
    <property type="entry name" value="A_A_dipeptidase"/>
    <property type="match status" value="1"/>
</dbReference>
<comment type="cofactor">
    <cofactor evidence="9">
        <name>Zn(2+)</name>
        <dbReference type="ChEBI" id="CHEBI:29105"/>
    </cofactor>
    <text evidence="9">Binds 1 zinc ion per subunit.</text>
</comment>
<dbReference type="EMBL" id="CP046600">
    <property type="protein sequence ID" value="QUR65994.1"/>
    <property type="molecule type" value="Genomic_DNA"/>
</dbReference>
<dbReference type="GO" id="GO:0008237">
    <property type="term" value="F:metallopeptidase activity"/>
    <property type="evidence" value="ECO:0007669"/>
    <property type="project" value="UniProtKB-KW"/>
</dbReference>
<feature type="signal peptide" evidence="11">
    <location>
        <begin position="1"/>
        <end position="31"/>
    </location>
</feature>
<evidence type="ECO:0000256" key="11">
    <source>
        <dbReference type="SAM" id="SignalP"/>
    </source>
</evidence>
<evidence type="ECO:0000256" key="5">
    <source>
        <dbReference type="ARBA" id="ARBA00022833"/>
    </source>
</evidence>
<evidence type="ECO:0000256" key="1">
    <source>
        <dbReference type="ARBA" id="ARBA00001362"/>
    </source>
</evidence>
<dbReference type="PIRSF" id="PIRSF026671">
    <property type="entry name" value="AA_dipeptidase"/>
    <property type="match status" value="1"/>
</dbReference>
<keyword evidence="11" id="KW-0732">Signal</keyword>
<comment type="function">
    <text evidence="9 10">Catalyzes hydrolysis of the D-alanyl-D-alanine dipeptide.</text>
</comment>
<dbReference type="GO" id="GO:0008270">
    <property type="term" value="F:zinc ion binding"/>
    <property type="evidence" value="ECO:0007669"/>
    <property type="project" value="UniProtKB-UniRule"/>
</dbReference>
<evidence type="ECO:0000256" key="4">
    <source>
        <dbReference type="ARBA" id="ARBA00022801"/>
    </source>
</evidence>
<dbReference type="CDD" id="cd14817">
    <property type="entry name" value="D-Ala-D-Ala_dipeptidase_VanX"/>
    <property type="match status" value="1"/>
</dbReference>
<dbReference type="InterPro" id="IPR009045">
    <property type="entry name" value="Zn_M74/Hedgehog-like"/>
</dbReference>
<dbReference type="AlphaFoldDB" id="A0A975JUL7"/>
<feature type="binding site" evidence="9">
    <location>
        <position position="159"/>
    </location>
    <ligand>
        <name>Zn(2+)</name>
        <dbReference type="ChEBI" id="CHEBI:29105"/>
        <note>catalytic</note>
    </ligand>
</feature>
<keyword evidence="2 9" id="KW-0645">Protease</keyword>
<evidence type="ECO:0000256" key="2">
    <source>
        <dbReference type="ARBA" id="ARBA00022670"/>
    </source>
</evidence>
<feature type="active site" description="Proton donor/acceptor" evidence="9">
    <location>
        <position position="241"/>
    </location>
</feature>
<sequence>MPCPVRMARCVVALLTVVLAPLSAEESPARAHPEPVAPMDFVALADIDPTIGQDIRYFSAHNFIGDRVDGYRAPMCILTLAAAEGLKRAQRRFVELGYTLKVYDCYRPQRAVDDFVRWAGDLGDQRMKAEFYPRLDKASLFRDGYIADHSGHSRGSTVDLTLVKLPALPTRAYLAGEPLIDCTAPVSVRFPDDSIDMGSGFDCFDTLAHTRDARIQGDQLRNRVLLESVLQSQGFVNYESEWWHFTYQPEPYPATYFDFPIEPASLADRK</sequence>
<comment type="similarity">
    <text evidence="9 10">Belongs to the peptidase M15D family.</text>
</comment>
<evidence type="ECO:0000256" key="6">
    <source>
        <dbReference type="ARBA" id="ARBA00022997"/>
    </source>
</evidence>
<dbReference type="GO" id="GO:0071555">
    <property type="term" value="P:cell wall organization"/>
    <property type="evidence" value="ECO:0007669"/>
    <property type="project" value="UniProtKB-KW"/>
</dbReference>
<keyword evidence="13" id="KW-1185">Reference proteome</keyword>
<dbReference type="Pfam" id="PF01427">
    <property type="entry name" value="Peptidase_M15"/>
    <property type="match status" value="2"/>
</dbReference>
<keyword evidence="4 9" id="KW-0378">Hydrolase</keyword>
<reference evidence="12" key="1">
    <citation type="submission" date="2019-12" db="EMBL/GenBank/DDBJ databases">
        <title>Mycobacterium spongiae sp. nov.</title>
        <authorList>
            <person name="Stinear T."/>
        </authorList>
    </citation>
    <scope>NUCLEOTIDE SEQUENCE</scope>
    <source>
        <strain evidence="12">FSD4b-SM</strain>
    </source>
</reference>
<evidence type="ECO:0000256" key="8">
    <source>
        <dbReference type="ARBA" id="ARBA00023316"/>
    </source>
</evidence>
<feature type="binding site" evidence="9">
    <location>
        <position position="244"/>
    </location>
    <ligand>
        <name>Zn(2+)</name>
        <dbReference type="ChEBI" id="CHEBI:29105"/>
        <note>catalytic</note>
    </ligand>
</feature>
<dbReference type="Gene3D" id="3.30.1380.10">
    <property type="match status" value="1"/>
</dbReference>
<keyword evidence="6 9" id="KW-0224">Dipeptidase</keyword>
<dbReference type="KEGG" id="mspg:F6B93_01905"/>
<protein>
    <recommendedName>
        <fullName evidence="9 10">D-alanyl-D-alanine dipeptidase</fullName>
        <shortName evidence="9 10">D-Ala-D-Ala dipeptidase</shortName>
        <ecNumber evidence="9 10">3.4.13.22</ecNumber>
    </recommendedName>
</protein>
<dbReference type="PANTHER" id="PTHR43126:SF1">
    <property type="entry name" value="D-ALANYL-D-ALANINE DIPEPTIDASE"/>
    <property type="match status" value="1"/>
</dbReference>
<comment type="catalytic activity">
    <reaction evidence="1 9 10">
        <text>D-alanyl-D-alanine + H2O = 2 D-alanine</text>
        <dbReference type="Rhea" id="RHEA:20661"/>
        <dbReference type="ChEBI" id="CHEBI:15377"/>
        <dbReference type="ChEBI" id="CHEBI:57416"/>
        <dbReference type="ChEBI" id="CHEBI:57822"/>
        <dbReference type="EC" id="3.4.13.22"/>
    </reaction>
</comment>
<feature type="binding site" evidence="9">
    <location>
        <position position="152"/>
    </location>
    <ligand>
        <name>Zn(2+)</name>
        <dbReference type="ChEBI" id="CHEBI:29105"/>
        <note>catalytic</note>
    </ligand>
</feature>
<dbReference type="Proteomes" id="UP000682202">
    <property type="component" value="Chromosome"/>
</dbReference>
<gene>
    <name evidence="12" type="ORF">F6B93_01905</name>
</gene>
<dbReference type="SUPFAM" id="SSF55166">
    <property type="entry name" value="Hedgehog/DD-peptidase"/>
    <property type="match status" value="1"/>
</dbReference>
<evidence type="ECO:0000256" key="3">
    <source>
        <dbReference type="ARBA" id="ARBA00022723"/>
    </source>
</evidence>
<name>A0A975JUL7_9MYCO</name>
<dbReference type="InterPro" id="IPR000755">
    <property type="entry name" value="A_A_dipeptidase"/>
</dbReference>
<proteinExistence type="inferred from homology"/>
<accession>A0A975JUL7</accession>
<keyword evidence="5 9" id="KW-0862">Zinc</keyword>
<dbReference type="GO" id="GO:0160237">
    <property type="term" value="F:D-Ala-D-Ala dipeptidase activity"/>
    <property type="evidence" value="ECO:0007669"/>
    <property type="project" value="UniProtKB-EC"/>
</dbReference>